<evidence type="ECO:0000313" key="4">
    <source>
        <dbReference type="Proteomes" id="UP000325286"/>
    </source>
</evidence>
<proteinExistence type="predicted"/>
<dbReference type="Proteomes" id="UP000325286">
    <property type="component" value="Chromosome"/>
</dbReference>
<keyword evidence="4" id="KW-1185">Reference proteome</keyword>
<dbReference type="AlphaFoldDB" id="A0A5B9QWH8"/>
<evidence type="ECO:0000313" key="3">
    <source>
        <dbReference type="EMBL" id="QEG43394.1"/>
    </source>
</evidence>
<protein>
    <submittedName>
        <fullName evidence="3">Uncharacterized protein</fullName>
    </submittedName>
</protein>
<feature type="transmembrane region" description="Helical" evidence="2">
    <location>
        <begin position="78"/>
        <end position="100"/>
    </location>
</feature>
<keyword evidence="2" id="KW-0472">Membrane</keyword>
<gene>
    <name evidence="3" type="ORF">UC8_54430</name>
</gene>
<name>A0A5B9QWH8_9BACT</name>
<dbReference type="RefSeq" id="WP_068129927.1">
    <property type="nucleotide sequence ID" value="NZ_CP042914.1"/>
</dbReference>
<feature type="compositionally biased region" description="Pro residues" evidence="1">
    <location>
        <begin position="1"/>
        <end position="15"/>
    </location>
</feature>
<keyword evidence="2" id="KW-0812">Transmembrane</keyword>
<keyword evidence="2" id="KW-1133">Transmembrane helix</keyword>
<evidence type="ECO:0000256" key="2">
    <source>
        <dbReference type="SAM" id="Phobius"/>
    </source>
</evidence>
<reference evidence="3 4" key="1">
    <citation type="submission" date="2019-08" db="EMBL/GenBank/DDBJ databases">
        <title>Deep-cultivation of Planctomycetes and their phenomic and genomic characterization uncovers novel biology.</title>
        <authorList>
            <person name="Wiegand S."/>
            <person name="Jogler M."/>
            <person name="Boedeker C."/>
            <person name="Pinto D."/>
            <person name="Vollmers J."/>
            <person name="Rivas-Marin E."/>
            <person name="Kohn T."/>
            <person name="Peeters S.H."/>
            <person name="Heuer A."/>
            <person name="Rast P."/>
            <person name="Oberbeckmann S."/>
            <person name="Bunk B."/>
            <person name="Jeske O."/>
            <person name="Meyerdierks A."/>
            <person name="Storesund J.E."/>
            <person name="Kallscheuer N."/>
            <person name="Luecker S."/>
            <person name="Lage O.M."/>
            <person name="Pohl T."/>
            <person name="Merkel B.J."/>
            <person name="Hornburger P."/>
            <person name="Mueller R.-W."/>
            <person name="Bruemmer F."/>
            <person name="Labrenz M."/>
            <person name="Spormann A.M."/>
            <person name="Op den Camp H."/>
            <person name="Overmann J."/>
            <person name="Amann R."/>
            <person name="Jetten M.S.M."/>
            <person name="Mascher T."/>
            <person name="Medema M.H."/>
            <person name="Devos D.P."/>
            <person name="Kaster A.-K."/>
            <person name="Ovreas L."/>
            <person name="Rohde M."/>
            <person name="Galperin M.Y."/>
            <person name="Jogler C."/>
        </authorList>
    </citation>
    <scope>NUCLEOTIDE SEQUENCE [LARGE SCALE GENOMIC DNA]</scope>
    <source>
        <strain evidence="3 4">UC8</strain>
    </source>
</reference>
<feature type="region of interest" description="Disordered" evidence="1">
    <location>
        <begin position="1"/>
        <end position="26"/>
    </location>
</feature>
<dbReference type="OrthoDB" id="290970at2"/>
<evidence type="ECO:0000256" key="1">
    <source>
        <dbReference type="SAM" id="MobiDB-lite"/>
    </source>
</evidence>
<accession>A0A5B9QWH8</accession>
<dbReference type="KEGG" id="rul:UC8_54430"/>
<organism evidence="3 4">
    <name type="scientific">Roseimaritima ulvae</name>
    <dbReference type="NCBI Taxonomy" id="980254"/>
    <lineage>
        <taxon>Bacteria</taxon>
        <taxon>Pseudomonadati</taxon>
        <taxon>Planctomycetota</taxon>
        <taxon>Planctomycetia</taxon>
        <taxon>Pirellulales</taxon>
        <taxon>Pirellulaceae</taxon>
        <taxon>Roseimaritima</taxon>
    </lineage>
</organism>
<sequence length="102" mass="10699">MSPSPNPFEPPPAPRPESIDPANGNFAPCPRCGQPIAQRVGFTLWGGVLGPKLFTHVKCQTCGNKYNGKTGQSNASVIAVYTVGSIVVGAFVAIVAMRMLTI</sequence>
<dbReference type="EMBL" id="CP042914">
    <property type="protein sequence ID" value="QEG43394.1"/>
    <property type="molecule type" value="Genomic_DNA"/>
</dbReference>